<dbReference type="OrthoDB" id="3688572at2759"/>
<evidence type="ECO:0000313" key="2">
    <source>
        <dbReference type="Proteomes" id="UP000240883"/>
    </source>
</evidence>
<reference evidence="1 2" key="1">
    <citation type="journal article" date="2018" name="Front. Microbiol.">
        <title>Genome-Wide Analysis of Corynespora cassiicola Leaf Fall Disease Putative Effectors.</title>
        <authorList>
            <person name="Lopez D."/>
            <person name="Ribeiro S."/>
            <person name="Label P."/>
            <person name="Fumanal B."/>
            <person name="Venisse J.S."/>
            <person name="Kohler A."/>
            <person name="de Oliveira R.R."/>
            <person name="Labutti K."/>
            <person name="Lipzen A."/>
            <person name="Lail K."/>
            <person name="Bauer D."/>
            <person name="Ohm R.A."/>
            <person name="Barry K.W."/>
            <person name="Spatafora J."/>
            <person name="Grigoriev I.V."/>
            <person name="Martin F.M."/>
            <person name="Pujade-Renaud V."/>
        </authorList>
    </citation>
    <scope>NUCLEOTIDE SEQUENCE [LARGE SCALE GENOMIC DNA]</scope>
    <source>
        <strain evidence="1 2">Philippines</strain>
    </source>
</reference>
<accession>A0A2T2PCF3</accession>
<gene>
    <name evidence="1" type="ORF">BS50DRAFT_568002</name>
</gene>
<protein>
    <submittedName>
        <fullName evidence="1">Uncharacterized protein</fullName>
    </submittedName>
</protein>
<sequence>MYVDRWVSAKGRYDPEPFTIRVEDAWHDNDEMRRLFIGAVAGAVQAMSENDKNCQEYEKNGSKRLGCSIANRVRVRAQTDKRAYWLQVTFEAPDIVADFQCESSVRGVDKYLQTLMPEWQGQMWVPVNRKTHCTP</sequence>
<keyword evidence="2" id="KW-1185">Reference proteome</keyword>
<name>A0A2T2PCF3_CORCC</name>
<dbReference type="AlphaFoldDB" id="A0A2T2PCF3"/>
<organism evidence="1 2">
    <name type="scientific">Corynespora cassiicola Philippines</name>
    <dbReference type="NCBI Taxonomy" id="1448308"/>
    <lineage>
        <taxon>Eukaryota</taxon>
        <taxon>Fungi</taxon>
        <taxon>Dikarya</taxon>
        <taxon>Ascomycota</taxon>
        <taxon>Pezizomycotina</taxon>
        <taxon>Dothideomycetes</taxon>
        <taxon>Pleosporomycetidae</taxon>
        <taxon>Pleosporales</taxon>
        <taxon>Corynesporascaceae</taxon>
        <taxon>Corynespora</taxon>
    </lineage>
</organism>
<proteinExistence type="predicted"/>
<dbReference type="EMBL" id="KZ678128">
    <property type="protein sequence ID" value="PSN75314.1"/>
    <property type="molecule type" value="Genomic_DNA"/>
</dbReference>
<dbReference type="Proteomes" id="UP000240883">
    <property type="component" value="Unassembled WGS sequence"/>
</dbReference>
<evidence type="ECO:0000313" key="1">
    <source>
        <dbReference type="EMBL" id="PSN75314.1"/>
    </source>
</evidence>